<organism evidence="12">
    <name type="scientific">freshwater metagenome</name>
    <dbReference type="NCBI Taxonomy" id="449393"/>
    <lineage>
        <taxon>unclassified sequences</taxon>
        <taxon>metagenomes</taxon>
        <taxon>ecological metagenomes</taxon>
    </lineage>
</organism>
<dbReference type="SUPFAM" id="SSF51735">
    <property type="entry name" value="NAD(P)-binding Rossmann-fold domains"/>
    <property type="match status" value="1"/>
</dbReference>
<evidence type="ECO:0000256" key="6">
    <source>
        <dbReference type="ARBA" id="ARBA00023065"/>
    </source>
</evidence>
<evidence type="ECO:0000256" key="7">
    <source>
        <dbReference type="ARBA" id="ARBA00023136"/>
    </source>
</evidence>
<evidence type="ECO:0000259" key="11">
    <source>
        <dbReference type="PROSITE" id="PS51201"/>
    </source>
</evidence>
<dbReference type="PANTHER" id="PTHR31563">
    <property type="entry name" value="ION CHANNEL POLLUX-RELATED"/>
    <property type="match status" value="1"/>
</dbReference>
<accession>A0A6J7F4P6</accession>
<comment type="similarity">
    <text evidence="2">Belongs to the castor/pollux (TC 1.A.1.23) family.</text>
</comment>
<keyword evidence="5 10" id="KW-1133">Transmembrane helix</keyword>
<dbReference type="EMBL" id="CAFBMD010000001">
    <property type="protein sequence ID" value="CAB4887149.1"/>
    <property type="molecule type" value="Genomic_DNA"/>
</dbReference>
<dbReference type="Gene3D" id="3.40.50.720">
    <property type="entry name" value="NAD(P)-binding Rossmann-like Domain"/>
    <property type="match status" value="2"/>
</dbReference>
<evidence type="ECO:0000256" key="2">
    <source>
        <dbReference type="ARBA" id="ARBA00008577"/>
    </source>
</evidence>
<keyword evidence="4 10" id="KW-0812">Transmembrane</keyword>
<evidence type="ECO:0000256" key="1">
    <source>
        <dbReference type="ARBA" id="ARBA00004127"/>
    </source>
</evidence>
<feature type="region of interest" description="Disordered" evidence="9">
    <location>
        <begin position="21"/>
        <end position="43"/>
    </location>
</feature>
<dbReference type="InterPro" id="IPR044849">
    <property type="entry name" value="CASTOR/POLLUX/SYM8-like"/>
</dbReference>
<dbReference type="GO" id="GO:0012505">
    <property type="term" value="C:endomembrane system"/>
    <property type="evidence" value="ECO:0007669"/>
    <property type="project" value="UniProtKB-SubCell"/>
</dbReference>
<name>A0A6J7F4P6_9ZZZZ</name>
<dbReference type="Pfam" id="PF06241">
    <property type="entry name" value="Castor_Poll_mid"/>
    <property type="match status" value="1"/>
</dbReference>
<evidence type="ECO:0000256" key="3">
    <source>
        <dbReference type="ARBA" id="ARBA00022448"/>
    </source>
</evidence>
<dbReference type="Pfam" id="PF22614">
    <property type="entry name" value="Slo-like_RCK"/>
    <property type="match status" value="1"/>
</dbReference>
<keyword evidence="3" id="KW-0813">Transport</keyword>
<feature type="domain" description="RCK N-terminal" evidence="11">
    <location>
        <begin position="189"/>
        <end position="323"/>
    </location>
</feature>
<evidence type="ECO:0000256" key="10">
    <source>
        <dbReference type="SAM" id="Phobius"/>
    </source>
</evidence>
<evidence type="ECO:0000313" key="12">
    <source>
        <dbReference type="EMBL" id="CAB4887149.1"/>
    </source>
</evidence>
<dbReference type="PROSITE" id="PS51201">
    <property type="entry name" value="RCK_N"/>
    <property type="match status" value="1"/>
</dbReference>
<evidence type="ECO:0000256" key="5">
    <source>
        <dbReference type="ARBA" id="ARBA00022989"/>
    </source>
</evidence>
<feature type="transmembrane region" description="Helical" evidence="10">
    <location>
        <begin position="144"/>
        <end position="167"/>
    </location>
</feature>
<keyword evidence="8" id="KW-0407">Ion channel</keyword>
<evidence type="ECO:0000256" key="4">
    <source>
        <dbReference type="ARBA" id="ARBA00022692"/>
    </source>
</evidence>
<dbReference type="InterPro" id="IPR036291">
    <property type="entry name" value="NAD(P)-bd_dom_sf"/>
</dbReference>
<dbReference type="PANTHER" id="PTHR31563:SF10">
    <property type="entry name" value="ION CHANNEL POLLUX-RELATED"/>
    <property type="match status" value="1"/>
</dbReference>
<dbReference type="GO" id="GO:0034220">
    <property type="term" value="P:monoatomic ion transmembrane transport"/>
    <property type="evidence" value="ECO:0007669"/>
    <property type="project" value="UniProtKB-KW"/>
</dbReference>
<dbReference type="InterPro" id="IPR010420">
    <property type="entry name" value="CASTOR/POLLUX/SYM8_dom"/>
</dbReference>
<keyword evidence="6" id="KW-0406">Ion transport</keyword>
<gene>
    <name evidence="12" type="ORF">UFOPK3492_00005</name>
</gene>
<comment type="subcellular location">
    <subcellularLocation>
        <location evidence="1">Endomembrane system</location>
        <topology evidence="1">Multi-pass membrane protein</topology>
    </subcellularLocation>
</comment>
<reference evidence="12" key="1">
    <citation type="submission" date="2020-05" db="EMBL/GenBank/DDBJ databases">
        <authorList>
            <person name="Chiriac C."/>
            <person name="Salcher M."/>
            <person name="Ghai R."/>
            <person name="Kavagutti S V."/>
        </authorList>
    </citation>
    <scope>NUCLEOTIDE SEQUENCE</scope>
</reference>
<protein>
    <submittedName>
        <fullName evidence="12">Unannotated protein</fullName>
    </submittedName>
</protein>
<dbReference type="AlphaFoldDB" id="A0A6J7F4P6"/>
<evidence type="ECO:0000256" key="8">
    <source>
        <dbReference type="ARBA" id="ARBA00023303"/>
    </source>
</evidence>
<keyword evidence="7 10" id="KW-0472">Membrane</keyword>
<dbReference type="InterPro" id="IPR003148">
    <property type="entry name" value="RCK_N"/>
</dbReference>
<evidence type="ECO:0000256" key="9">
    <source>
        <dbReference type="SAM" id="MobiDB-lite"/>
    </source>
</evidence>
<sequence length="696" mass="75898">MGENRHAPSLVGITPAHLARRRRLPRSSKVPTESSVTPLFESEGGKSRRINSLFNDWSREFFTLASHPNKPNAIREGLDRIIAKGSLSFVFLIFLVGLVVNFVVAAITALVELEPKENYLSKLANEMWINVNFTFLGGSGPDHFWARVFIPITAILTIGVTAIIFAYTTNKLSDYLTELRKGKSPITFVDHTLILGWSNRIYSVIRELDTANQNQKNPVIVVFSNMDRGEMETLLKANLGDVKHTKIITREGDPTNINELTRANAPGSKSIIILDASSDSDATVISTILAIQAIDNSSLVPIVAEMDSDLYSEALEESLERSISIVRSNQLITRITAQSTRAAGLTPVLLDLLDFDGDEIYFGLATELIGHTYGDSLTAFEEAAIIGLRNSEGIIFVNPPGDTVIGEGDHVIAIAKDDDRIIFAGLAPELDSIKNQSRELEAHTYREPERILVLGWSQMGHNVISEMLPFLPPNSTLQVIADSRIADISGLTGDPFPGLAVTYTEAPTTVGQLADSVSGTRYDEVMILAYREGVSAHDADSRTLATILVMNRLFSVENNGVEPTRLIAELLDSKNLPLAKVASADDLVMSDNLAALLIAQLSENADLKPIFDDLFDIQGATINIYPIERYVPMGQGISFQELVAHAHSFGESAIGYRIDLDHREDAQAGVRLNPSKSIRFTPAAGDGLIVVGPATV</sequence>
<feature type="transmembrane region" description="Helical" evidence="10">
    <location>
        <begin position="89"/>
        <end position="111"/>
    </location>
</feature>
<proteinExistence type="inferred from homology"/>
<dbReference type="GO" id="GO:0006813">
    <property type="term" value="P:potassium ion transport"/>
    <property type="evidence" value="ECO:0007669"/>
    <property type="project" value="InterPro"/>
</dbReference>